<dbReference type="AlphaFoldDB" id="A0A9W4E199"/>
<name>A0A9W4E199_9ACTN</name>
<comment type="caution">
    <text evidence="1">The sequence shown here is derived from an EMBL/GenBank/DDBJ whole genome shotgun (WGS) entry which is preliminary data.</text>
</comment>
<sequence>MLRRLCTARETKLQLAMSLARWVSAGEGSQDPFLGVARVSER</sequence>
<protein>
    <submittedName>
        <fullName evidence="1">Uncharacterized protein</fullName>
    </submittedName>
</protein>
<dbReference type="EMBL" id="CAJVAX010000001">
    <property type="protein sequence ID" value="CAG7597407.1"/>
    <property type="molecule type" value="Genomic_DNA"/>
</dbReference>
<evidence type="ECO:0000313" key="1">
    <source>
        <dbReference type="EMBL" id="CAG7597407.1"/>
    </source>
</evidence>
<organism evidence="1 2">
    <name type="scientific">Actinacidiphila bryophytorum</name>
    <dbReference type="NCBI Taxonomy" id="1436133"/>
    <lineage>
        <taxon>Bacteria</taxon>
        <taxon>Bacillati</taxon>
        <taxon>Actinomycetota</taxon>
        <taxon>Actinomycetes</taxon>
        <taxon>Kitasatosporales</taxon>
        <taxon>Streptomycetaceae</taxon>
        <taxon>Actinacidiphila</taxon>
    </lineage>
</organism>
<keyword evidence="2" id="KW-1185">Reference proteome</keyword>
<proteinExistence type="predicted"/>
<dbReference type="Proteomes" id="UP001153328">
    <property type="component" value="Unassembled WGS sequence"/>
</dbReference>
<gene>
    <name evidence="1" type="ORF">SBRY_10078</name>
</gene>
<reference evidence="1" key="1">
    <citation type="submission" date="2021-06" db="EMBL/GenBank/DDBJ databases">
        <authorList>
            <person name="Arsene-Ploetze F."/>
        </authorList>
    </citation>
    <scope>NUCLEOTIDE SEQUENCE</scope>
    <source>
        <strain evidence="1">SBRY1</strain>
    </source>
</reference>
<evidence type="ECO:0000313" key="2">
    <source>
        <dbReference type="Proteomes" id="UP001153328"/>
    </source>
</evidence>
<accession>A0A9W4E199</accession>